<comment type="caution">
    <text evidence="15">The sequence shown here is derived from an EMBL/GenBank/DDBJ whole genome shotgun (WGS) entry which is preliminary data.</text>
</comment>
<feature type="transmembrane region" description="Helical" evidence="13">
    <location>
        <begin position="125"/>
        <end position="146"/>
    </location>
</feature>
<evidence type="ECO:0000256" key="7">
    <source>
        <dbReference type="ARBA" id="ARBA00022723"/>
    </source>
</evidence>
<protein>
    <submittedName>
        <fullName evidence="15">Site-2 protease family protein</fullName>
    </submittedName>
</protein>
<accession>A0A2H0VH76</accession>
<name>A0A2H0VH76_9BACT</name>
<dbReference type="InterPro" id="IPR008915">
    <property type="entry name" value="Peptidase_M50"/>
</dbReference>
<evidence type="ECO:0000259" key="14">
    <source>
        <dbReference type="Pfam" id="PF02163"/>
    </source>
</evidence>
<evidence type="ECO:0000256" key="6">
    <source>
        <dbReference type="ARBA" id="ARBA00022692"/>
    </source>
</evidence>
<dbReference type="GO" id="GO:0005886">
    <property type="term" value="C:plasma membrane"/>
    <property type="evidence" value="ECO:0007669"/>
    <property type="project" value="UniProtKB-SubCell"/>
</dbReference>
<evidence type="ECO:0000256" key="1">
    <source>
        <dbReference type="ARBA" id="ARBA00001947"/>
    </source>
</evidence>
<evidence type="ECO:0000313" key="15">
    <source>
        <dbReference type="EMBL" id="PIR98438.1"/>
    </source>
</evidence>
<evidence type="ECO:0000256" key="11">
    <source>
        <dbReference type="ARBA" id="ARBA00023049"/>
    </source>
</evidence>
<comment type="similarity">
    <text evidence="3">Belongs to the peptidase M50B family.</text>
</comment>
<sequence length="216" mass="23428">MDSIVIAIFQLVVLLFSVIVHEVSHGLAALKLGDDTAKRLGRLTLNPIPHLDPFGSLILPALLFLTSSPFMIGWAKPVPYNPGRLYKDFKYGPLKVALAGPASNLILAIIFAIPARLLVGVLDPVLIGFMGIVVFINVLLALFNLVPIPPLDGSNILTILLPEKYSNMIQSVGIWGIFIVIFLLSMFSRVLFSGVLNLSAIMAGEDVIIQAFRILS</sequence>
<keyword evidence="6 13" id="KW-0812">Transmembrane</keyword>
<keyword evidence="11" id="KW-0482">Metalloprotease</keyword>
<dbReference type="PANTHER" id="PTHR35864:SF1">
    <property type="entry name" value="ZINC METALLOPROTEASE YWHC-RELATED"/>
    <property type="match status" value="1"/>
</dbReference>
<dbReference type="GO" id="GO:0046872">
    <property type="term" value="F:metal ion binding"/>
    <property type="evidence" value="ECO:0007669"/>
    <property type="project" value="UniProtKB-KW"/>
</dbReference>
<gene>
    <name evidence="15" type="ORF">COT88_01270</name>
</gene>
<comment type="cofactor">
    <cofactor evidence="1">
        <name>Zn(2+)</name>
        <dbReference type="ChEBI" id="CHEBI:29105"/>
    </cofactor>
</comment>
<keyword evidence="8" id="KW-0378">Hydrolase</keyword>
<dbReference type="InterPro" id="IPR052348">
    <property type="entry name" value="Metallopeptidase_M50B"/>
</dbReference>
<evidence type="ECO:0000256" key="8">
    <source>
        <dbReference type="ARBA" id="ARBA00022801"/>
    </source>
</evidence>
<feature type="transmembrane region" description="Helical" evidence="13">
    <location>
        <begin position="96"/>
        <end position="119"/>
    </location>
</feature>
<keyword evidence="4" id="KW-1003">Cell membrane</keyword>
<evidence type="ECO:0000256" key="12">
    <source>
        <dbReference type="ARBA" id="ARBA00023136"/>
    </source>
</evidence>
<comment type="subcellular location">
    <subcellularLocation>
        <location evidence="2">Cell membrane</location>
        <topology evidence="2">Multi-pass membrane protein</topology>
    </subcellularLocation>
</comment>
<dbReference type="AlphaFoldDB" id="A0A2H0VH76"/>
<reference evidence="16" key="1">
    <citation type="submission" date="2017-09" db="EMBL/GenBank/DDBJ databases">
        <title>Depth-based differentiation of microbial function through sediment-hosted aquifers and enrichment of novel symbionts in the deep terrestrial subsurface.</title>
        <authorList>
            <person name="Probst A.J."/>
            <person name="Ladd B."/>
            <person name="Jarett J.K."/>
            <person name="Geller-Mcgrath D.E."/>
            <person name="Sieber C.M.K."/>
            <person name="Emerson J.B."/>
            <person name="Anantharaman K."/>
            <person name="Thomas B.C."/>
            <person name="Malmstrom R."/>
            <person name="Stieglmeier M."/>
            <person name="Klingl A."/>
            <person name="Woyke T."/>
            <person name="Ryan C.M."/>
            <person name="Banfield J.F."/>
        </authorList>
    </citation>
    <scope>NUCLEOTIDE SEQUENCE [LARGE SCALE GENOMIC DNA]</scope>
</reference>
<dbReference type="Proteomes" id="UP000230776">
    <property type="component" value="Unassembled WGS sequence"/>
</dbReference>
<evidence type="ECO:0000256" key="9">
    <source>
        <dbReference type="ARBA" id="ARBA00022833"/>
    </source>
</evidence>
<evidence type="ECO:0000313" key="16">
    <source>
        <dbReference type="Proteomes" id="UP000230776"/>
    </source>
</evidence>
<feature type="transmembrane region" description="Helical" evidence="13">
    <location>
        <begin position="57"/>
        <end position="75"/>
    </location>
</feature>
<keyword evidence="7" id="KW-0479">Metal-binding</keyword>
<keyword evidence="9" id="KW-0862">Zinc</keyword>
<dbReference type="GO" id="GO:0008237">
    <property type="term" value="F:metallopeptidase activity"/>
    <property type="evidence" value="ECO:0007669"/>
    <property type="project" value="UniProtKB-KW"/>
</dbReference>
<dbReference type="GO" id="GO:0006508">
    <property type="term" value="P:proteolysis"/>
    <property type="evidence" value="ECO:0007669"/>
    <property type="project" value="UniProtKB-KW"/>
</dbReference>
<evidence type="ECO:0000256" key="5">
    <source>
        <dbReference type="ARBA" id="ARBA00022670"/>
    </source>
</evidence>
<dbReference type="PANTHER" id="PTHR35864">
    <property type="entry name" value="ZINC METALLOPROTEASE MJ0611-RELATED"/>
    <property type="match status" value="1"/>
</dbReference>
<evidence type="ECO:0000256" key="13">
    <source>
        <dbReference type="SAM" id="Phobius"/>
    </source>
</evidence>
<keyword evidence="5 15" id="KW-0645">Protease</keyword>
<dbReference type="EMBL" id="PFAG01000014">
    <property type="protein sequence ID" value="PIR98438.1"/>
    <property type="molecule type" value="Genomic_DNA"/>
</dbReference>
<dbReference type="Pfam" id="PF02163">
    <property type="entry name" value="Peptidase_M50"/>
    <property type="match status" value="1"/>
</dbReference>
<evidence type="ECO:0000256" key="3">
    <source>
        <dbReference type="ARBA" id="ARBA00007931"/>
    </source>
</evidence>
<keyword evidence="12 13" id="KW-0472">Membrane</keyword>
<feature type="domain" description="Peptidase M50" evidence="14">
    <location>
        <begin position="126"/>
        <end position="173"/>
    </location>
</feature>
<feature type="transmembrane region" description="Helical" evidence="13">
    <location>
        <begin position="167"/>
        <end position="188"/>
    </location>
</feature>
<evidence type="ECO:0000256" key="10">
    <source>
        <dbReference type="ARBA" id="ARBA00022989"/>
    </source>
</evidence>
<evidence type="ECO:0000256" key="2">
    <source>
        <dbReference type="ARBA" id="ARBA00004651"/>
    </source>
</evidence>
<organism evidence="15 16">
    <name type="scientific">Candidatus Colwellbacteria bacterium CG10_big_fil_rev_8_21_14_0_10_41_28</name>
    <dbReference type="NCBI Taxonomy" id="1974539"/>
    <lineage>
        <taxon>Bacteria</taxon>
        <taxon>Candidatus Colwelliibacteriota</taxon>
    </lineage>
</organism>
<dbReference type="InterPro" id="IPR044537">
    <property type="entry name" value="Rip2-like"/>
</dbReference>
<proteinExistence type="inferred from homology"/>
<keyword evidence="10 13" id="KW-1133">Transmembrane helix</keyword>
<dbReference type="CDD" id="cd06158">
    <property type="entry name" value="S2P-M50_like_1"/>
    <property type="match status" value="1"/>
</dbReference>
<evidence type="ECO:0000256" key="4">
    <source>
        <dbReference type="ARBA" id="ARBA00022475"/>
    </source>
</evidence>